<dbReference type="KEGG" id="cthu:HUR95_13450"/>
<dbReference type="OrthoDB" id="9794226at2"/>
<dbReference type="AlphaFoldDB" id="F5LAE2"/>
<dbReference type="NCBIfam" id="TIGR02352">
    <property type="entry name" value="thiamin_ThiO"/>
    <property type="match status" value="1"/>
</dbReference>
<evidence type="ECO:0000313" key="8">
    <source>
        <dbReference type="EMBL" id="QZT35458.1"/>
    </source>
</evidence>
<protein>
    <recommendedName>
        <fullName evidence="5">glycine oxidase</fullName>
        <ecNumber evidence="5">1.4.3.19</ecNumber>
    </recommendedName>
</protein>
<dbReference type="GO" id="GO:0050660">
    <property type="term" value="F:flavin adenine dinucleotide binding"/>
    <property type="evidence" value="ECO:0007669"/>
    <property type="project" value="InterPro"/>
</dbReference>
<sequence>MGILTTIRQRESLSFPARPAVPHSPLTIVGGGIIGLSIAFECAKRGLKVIVLEKTACGGQATGAAAGMLAPYSEIGEDPDDFFTLCHHSLKLYPDWQQEVRTVSGLAFEYTRSGSLYLAFHEADELALKSRLEWQKEWGVQAEIVRGQALRNLEPHLTQEAVAALYYPDEHHVYTPDFVQALLAACEKMGVHIVQHAGEVRFKEVTADGLLLETGEKGCFSTDQCVLASGAWTSFFEEPLQLRLPIFPIRGQICAYEQGQEEIKHIIFSSQGYVLSKGNGTIVCGASEDIAGFDTSTTEKGISRLVKWSRYLFPFLKDKEPFHCWAGLRPATQDGYPLLGRLRHQPNVILASGHYRNGILLSPVTAKVVADIIEGRQPAVNLKMFDPLRFQ</sequence>
<dbReference type="SUPFAM" id="SSF54373">
    <property type="entry name" value="FAD-linked reductases, C-terminal domain"/>
    <property type="match status" value="1"/>
</dbReference>
<evidence type="ECO:0000256" key="3">
    <source>
        <dbReference type="ARBA" id="ARBA00023002"/>
    </source>
</evidence>
<evidence type="ECO:0000313" key="10">
    <source>
        <dbReference type="Proteomes" id="UP000825179"/>
    </source>
</evidence>
<dbReference type="Proteomes" id="UP000825179">
    <property type="component" value="Chromosome"/>
</dbReference>
<comment type="catalytic activity">
    <reaction evidence="4">
        <text>glycine + O2 + H2O = glyoxylate + H2O2 + NH4(+)</text>
        <dbReference type="Rhea" id="RHEA:11532"/>
        <dbReference type="ChEBI" id="CHEBI:15377"/>
        <dbReference type="ChEBI" id="CHEBI:15379"/>
        <dbReference type="ChEBI" id="CHEBI:16240"/>
        <dbReference type="ChEBI" id="CHEBI:28938"/>
        <dbReference type="ChEBI" id="CHEBI:36655"/>
        <dbReference type="ChEBI" id="CHEBI:57305"/>
        <dbReference type="EC" id="1.4.3.19"/>
    </reaction>
</comment>
<dbReference type="GO" id="GO:0043799">
    <property type="term" value="F:glycine oxidase activity"/>
    <property type="evidence" value="ECO:0007669"/>
    <property type="project" value="UniProtKB-EC"/>
</dbReference>
<evidence type="ECO:0000256" key="4">
    <source>
        <dbReference type="ARBA" id="ARBA00049872"/>
    </source>
</evidence>
<evidence type="ECO:0000256" key="1">
    <source>
        <dbReference type="ARBA" id="ARBA00004948"/>
    </source>
</evidence>
<accession>F5LAE2</accession>
<dbReference type="EC" id="1.4.3.19" evidence="5"/>
<dbReference type="EMBL" id="AFCE01000163">
    <property type="protein sequence ID" value="EGL81691.1"/>
    <property type="molecule type" value="Genomic_DNA"/>
</dbReference>
<dbReference type="Gene3D" id="3.30.9.10">
    <property type="entry name" value="D-Amino Acid Oxidase, subunit A, domain 2"/>
    <property type="match status" value="1"/>
</dbReference>
<evidence type="ECO:0000256" key="5">
    <source>
        <dbReference type="ARBA" id="ARBA00050018"/>
    </source>
</evidence>
<gene>
    <name evidence="8" type="primary">thiO</name>
    <name evidence="7" type="ORF">CathTA2_2877</name>
    <name evidence="8" type="ORF">HUR95_13450</name>
</gene>
<dbReference type="UniPathway" id="UPA00060"/>
<name>F5LAE2_CALTT</name>
<dbReference type="Proteomes" id="UP000010716">
    <property type="component" value="Unassembled WGS sequence"/>
</dbReference>
<dbReference type="InterPro" id="IPR006076">
    <property type="entry name" value="FAD-dep_OxRdtase"/>
</dbReference>
<dbReference type="InterPro" id="IPR012727">
    <property type="entry name" value="Gly_oxidase_ThiO"/>
</dbReference>
<reference evidence="7 9" key="1">
    <citation type="journal article" date="2011" name="J. Bacteriol.">
        <title>Draft genome sequence of the thermoalkaliphilic Caldalkalibacillus thermarum strain TA2.A1.</title>
        <authorList>
            <person name="Kalamorz F."/>
            <person name="Keis S."/>
            <person name="McMillan D.G."/>
            <person name="Olsson K."/>
            <person name="Stanton J.A."/>
            <person name="Stockwell P."/>
            <person name="Black M.A."/>
            <person name="Klingeman D.M."/>
            <person name="Land M.L."/>
            <person name="Han C.S."/>
            <person name="Martin S.L."/>
            <person name="Becher S.A."/>
            <person name="Peddie C.J."/>
            <person name="Morgan H.W."/>
            <person name="Matthies D."/>
            <person name="Preiss L."/>
            <person name="Meier T."/>
            <person name="Brown S.D."/>
            <person name="Cook G.M."/>
        </authorList>
    </citation>
    <scope>NUCLEOTIDE SEQUENCE [LARGE SCALE GENOMIC DNA]</scope>
    <source>
        <strain evidence="7 9">TA2.A1</strain>
    </source>
</reference>
<keyword evidence="3 8" id="KW-0560">Oxidoreductase</keyword>
<dbReference type="PANTHER" id="PTHR13847">
    <property type="entry name" value="SARCOSINE DEHYDROGENASE-RELATED"/>
    <property type="match status" value="1"/>
</dbReference>
<comment type="pathway">
    <text evidence="1">Cofactor biosynthesis; thiamine diphosphate biosynthesis.</text>
</comment>
<keyword evidence="10" id="KW-1185">Reference proteome</keyword>
<evidence type="ECO:0000259" key="6">
    <source>
        <dbReference type="Pfam" id="PF01266"/>
    </source>
</evidence>
<proteinExistence type="predicted"/>
<evidence type="ECO:0000256" key="2">
    <source>
        <dbReference type="ARBA" id="ARBA00022977"/>
    </source>
</evidence>
<reference evidence="8" key="3">
    <citation type="submission" date="2021-08" db="EMBL/GenBank/DDBJ databases">
        <authorList>
            <person name="de Jong S."/>
            <person name="van den Broek M."/>
            <person name="Merkel A."/>
            <person name="de la Torre Cortes P."/>
            <person name="Kalamorz F."/>
            <person name="Cook G."/>
            <person name="van Loosdrecht M."/>
            <person name="McMillan D."/>
        </authorList>
    </citation>
    <scope>NUCLEOTIDE SEQUENCE</scope>
    <source>
        <strain evidence="8">TA2.A1</strain>
    </source>
</reference>
<organism evidence="7 9">
    <name type="scientific">Caldalkalibacillus thermarum (strain TA2.A1)</name>
    <dbReference type="NCBI Taxonomy" id="986075"/>
    <lineage>
        <taxon>Bacteria</taxon>
        <taxon>Bacillati</taxon>
        <taxon>Bacillota</taxon>
        <taxon>Bacilli</taxon>
        <taxon>Bacillales</taxon>
        <taxon>Bacillaceae</taxon>
        <taxon>Caldalkalibacillus</taxon>
    </lineage>
</organism>
<dbReference type="GO" id="GO:0009228">
    <property type="term" value="P:thiamine biosynthetic process"/>
    <property type="evidence" value="ECO:0007669"/>
    <property type="project" value="UniProtKB-KW"/>
</dbReference>
<keyword evidence="2" id="KW-0784">Thiamine biosynthesis</keyword>
<dbReference type="eggNOG" id="COG0665">
    <property type="taxonomic scope" value="Bacteria"/>
</dbReference>
<dbReference type="GO" id="GO:0009229">
    <property type="term" value="P:thiamine diphosphate biosynthetic process"/>
    <property type="evidence" value="ECO:0007669"/>
    <property type="project" value="UniProtKB-UniPathway"/>
</dbReference>
<dbReference type="Pfam" id="PF01266">
    <property type="entry name" value="DAO"/>
    <property type="match status" value="1"/>
</dbReference>
<dbReference type="RefSeq" id="WP_007506221.1">
    <property type="nucleotide sequence ID" value="NZ_AFCE01000163.1"/>
</dbReference>
<dbReference type="InterPro" id="IPR036188">
    <property type="entry name" value="FAD/NAD-bd_sf"/>
</dbReference>
<reference evidence="8 10" key="2">
    <citation type="journal article" date="2020" name="Extremophiles">
        <title>Genomic analysis of Caldalkalibacillus thermarum TA2.A1 reveals aerobic alkaliphilic metabolism and evolutionary hallmarks linking alkaliphilic bacteria and plant life.</title>
        <authorList>
            <person name="de Jong S.I."/>
            <person name="van den Broek M.A."/>
            <person name="Merkel A.Y."/>
            <person name="de la Torre Cortes P."/>
            <person name="Kalamorz F."/>
            <person name="Cook G.M."/>
            <person name="van Loosdrecht M.C.M."/>
            <person name="McMillan D.G.G."/>
        </authorList>
    </citation>
    <scope>NUCLEOTIDE SEQUENCE [LARGE SCALE GENOMIC DNA]</scope>
    <source>
        <strain evidence="8 10">TA2.A1</strain>
    </source>
</reference>
<dbReference type="SUPFAM" id="SSF51905">
    <property type="entry name" value="FAD/NAD(P)-binding domain"/>
    <property type="match status" value="1"/>
</dbReference>
<dbReference type="GO" id="GO:0005737">
    <property type="term" value="C:cytoplasm"/>
    <property type="evidence" value="ECO:0007669"/>
    <property type="project" value="TreeGrafter"/>
</dbReference>
<evidence type="ECO:0000313" key="7">
    <source>
        <dbReference type="EMBL" id="EGL81691.1"/>
    </source>
</evidence>
<evidence type="ECO:0000313" key="9">
    <source>
        <dbReference type="Proteomes" id="UP000010716"/>
    </source>
</evidence>
<dbReference type="PANTHER" id="PTHR13847:SF289">
    <property type="entry name" value="GLYCINE OXIDASE"/>
    <property type="match status" value="1"/>
</dbReference>
<feature type="domain" description="FAD dependent oxidoreductase" evidence="6">
    <location>
        <begin position="27"/>
        <end position="371"/>
    </location>
</feature>
<dbReference type="EMBL" id="CP082237">
    <property type="protein sequence ID" value="QZT35458.1"/>
    <property type="molecule type" value="Genomic_DNA"/>
</dbReference>
<dbReference type="Gene3D" id="3.50.50.60">
    <property type="entry name" value="FAD/NAD(P)-binding domain"/>
    <property type="match status" value="1"/>
</dbReference>